<dbReference type="EMBL" id="LR796294">
    <property type="protein sequence ID" value="CAB4135095.1"/>
    <property type="molecule type" value="Genomic_DNA"/>
</dbReference>
<accession>A0A6J5LC65</accession>
<dbReference type="EMBL" id="LR796249">
    <property type="protein sequence ID" value="CAB4131665.1"/>
    <property type="molecule type" value="Genomic_DNA"/>
</dbReference>
<evidence type="ECO:0000313" key="1">
    <source>
        <dbReference type="EMBL" id="CAB4131665.1"/>
    </source>
</evidence>
<organism evidence="1">
    <name type="scientific">uncultured Caudovirales phage</name>
    <dbReference type="NCBI Taxonomy" id="2100421"/>
    <lineage>
        <taxon>Viruses</taxon>
        <taxon>Duplodnaviria</taxon>
        <taxon>Heunggongvirae</taxon>
        <taxon>Uroviricota</taxon>
        <taxon>Caudoviricetes</taxon>
        <taxon>Peduoviridae</taxon>
        <taxon>Maltschvirus</taxon>
        <taxon>Maltschvirus maltsch</taxon>
    </lineage>
</organism>
<sequence length="675" mass="73296">MDLFLDQNPVHIEKLGMECLLSEDANDWPQQILDELYRQVPYASEYAPKVVLRVVDSDRRYGLGHVELLNKMAINPRDDDTPATLKGRQKAIVPVIIQDGKLKPLDVLVYDGKVEPLTEDRLRKALFRPNLFEAIRERPGDVSLIEQLYPPHRQYGGARGPMMADVGAAGGIGKEGSAHTESLFDAILPTITREQANEVLSKVGGDTPEAYSLAGALSKNAAAKEIVSKLAKVASGNIVTGEDYLRKIASSIKPNVVQIRRIDSGFRIKTANSEAFIPDAQDIPRPAAVGALGGDMISKVEADGTTTITTQPAVKQTLTDLVIEVVNKFGVYKVKTQNENRELIGWVFPKIMDFDGTLLPMALFTNGSESAVQENIAGVPVAKTTDLIDVNPEGLGCFYYATPEGAIAYTPVNITAVEETPHGSGFHCDTTLGEKIMVTKVPGLKAPATIEEGHFGIPEECGFISFNKTVDLASSPDEFTKVSQALAMTGAVRVITDGVTYTFAGQVIDKIASATPTEFLDRDDTVFLGAVLGQDPEQFSRDLDMMRKRASQELWFSARPVTLLSEKYAKAKTAAAGHINRLPPLRAYLLKEAALLEDPTAVDKVLSLGFITPENVSIFAGYIPEFETVIRKLAELLVATRMGLHTVDEGALQRSLVHLDKVVNGLKTLDAAPQA</sequence>
<evidence type="ECO:0000313" key="2">
    <source>
        <dbReference type="EMBL" id="CAB4135095.1"/>
    </source>
</evidence>
<protein>
    <submittedName>
        <fullName evidence="1">Uncharacterized protein</fullName>
    </submittedName>
</protein>
<proteinExistence type="predicted"/>
<name>A0A6J5LC65_9CAUD</name>
<gene>
    <name evidence="1" type="ORF">UFOVP127_206</name>
    <name evidence="2" type="ORF">UFOVP276_69</name>
</gene>
<reference evidence="1" key="1">
    <citation type="submission" date="2020-04" db="EMBL/GenBank/DDBJ databases">
        <authorList>
            <person name="Chiriac C."/>
            <person name="Salcher M."/>
            <person name="Ghai R."/>
            <person name="Kavagutti S V."/>
        </authorList>
    </citation>
    <scope>NUCLEOTIDE SEQUENCE</scope>
</reference>